<protein>
    <submittedName>
        <fullName evidence="6">RBP11-like subunits of RNA polymerase</fullName>
    </submittedName>
</protein>
<evidence type="ECO:0000256" key="4">
    <source>
        <dbReference type="SAM" id="MobiDB-lite"/>
    </source>
</evidence>
<feature type="compositionally biased region" description="Polar residues" evidence="4">
    <location>
        <begin position="382"/>
        <end position="392"/>
    </location>
</feature>
<dbReference type="CDD" id="cd07031">
    <property type="entry name" value="RNAP_II_RPB3"/>
    <property type="match status" value="1"/>
</dbReference>
<dbReference type="PANTHER" id="PTHR11800:SF2">
    <property type="entry name" value="DNA-DIRECTED RNA POLYMERASE II SUBUNIT RPB3"/>
    <property type="match status" value="1"/>
</dbReference>
<dbReference type="InterPro" id="IPR036643">
    <property type="entry name" value="RNApol_insert_sf"/>
</dbReference>
<keyword evidence="1" id="KW-0240">DNA-directed RNA polymerase</keyword>
<dbReference type="InterPro" id="IPR036603">
    <property type="entry name" value="RBP11-like"/>
</dbReference>
<feature type="region of interest" description="Disordered" evidence="4">
    <location>
        <begin position="291"/>
        <end position="310"/>
    </location>
</feature>
<organism evidence="6 7">
    <name type="scientific">Heliocybe sulcata</name>
    <dbReference type="NCBI Taxonomy" id="5364"/>
    <lineage>
        <taxon>Eukaryota</taxon>
        <taxon>Fungi</taxon>
        <taxon>Dikarya</taxon>
        <taxon>Basidiomycota</taxon>
        <taxon>Agaricomycotina</taxon>
        <taxon>Agaricomycetes</taxon>
        <taxon>Gloeophyllales</taxon>
        <taxon>Gloeophyllaceae</taxon>
        <taxon>Heliocybe</taxon>
    </lineage>
</organism>
<dbReference type="InterPro" id="IPR011263">
    <property type="entry name" value="DNA-dir_RNA_pol_RpoA/D/Rpb3"/>
</dbReference>
<dbReference type="InterPro" id="IPR011262">
    <property type="entry name" value="DNA-dir_RNA_pol_insert"/>
</dbReference>
<dbReference type="PANTHER" id="PTHR11800">
    <property type="entry name" value="DNA-DIRECTED RNA POLYMERASE"/>
    <property type="match status" value="1"/>
</dbReference>
<dbReference type="Pfam" id="PF01000">
    <property type="entry name" value="RNA_pol_A_bac"/>
    <property type="match status" value="1"/>
</dbReference>
<comment type="similarity">
    <text evidence="3">Belongs to the archaeal Rpo3/eukaryotic RPB3 RNA polymerase subunit family.</text>
</comment>
<dbReference type="AlphaFoldDB" id="A0A5C3NB20"/>
<dbReference type="GO" id="GO:0003677">
    <property type="term" value="F:DNA binding"/>
    <property type="evidence" value="ECO:0007669"/>
    <property type="project" value="InterPro"/>
</dbReference>
<dbReference type="Gene3D" id="3.30.1360.10">
    <property type="entry name" value="RNA polymerase, RBP11-like subunit"/>
    <property type="match status" value="1"/>
</dbReference>
<dbReference type="Proteomes" id="UP000305948">
    <property type="component" value="Unassembled WGS sequence"/>
</dbReference>
<keyword evidence="2" id="KW-0804">Transcription</keyword>
<reference evidence="6 7" key="1">
    <citation type="journal article" date="2019" name="Nat. Ecol. Evol.">
        <title>Megaphylogeny resolves global patterns of mushroom evolution.</title>
        <authorList>
            <person name="Varga T."/>
            <person name="Krizsan K."/>
            <person name="Foldi C."/>
            <person name="Dima B."/>
            <person name="Sanchez-Garcia M."/>
            <person name="Sanchez-Ramirez S."/>
            <person name="Szollosi G.J."/>
            <person name="Szarkandi J.G."/>
            <person name="Papp V."/>
            <person name="Albert L."/>
            <person name="Andreopoulos W."/>
            <person name="Angelini C."/>
            <person name="Antonin V."/>
            <person name="Barry K.W."/>
            <person name="Bougher N.L."/>
            <person name="Buchanan P."/>
            <person name="Buyck B."/>
            <person name="Bense V."/>
            <person name="Catcheside P."/>
            <person name="Chovatia M."/>
            <person name="Cooper J."/>
            <person name="Damon W."/>
            <person name="Desjardin D."/>
            <person name="Finy P."/>
            <person name="Geml J."/>
            <person name="Haridas S."/>
            <person name="Hughes K."/>
            <person name="Justo A."/>
            <person name="Karasinski D."/>
            <person name="Kautmanova I."/>
            <person name="Kiss B."/>
            <person name="Kocsube S."/>
            <person name="Kotiranta H."/>
            <person name="LaButti K.M."/>
            <person name="Lechner B.E."/>
            <person name="Liimatainen K."/>
            <person name="Lipzen A."/>
            <person name="Lukacs Z."/>
            <person name="Mihaltcheva S."/>
            <person name="Morgado L.N."/>
            <person name="Niskanen T."/>
            <person name="Noordeloos M.E."/>
            <person name="Ohm R.A."/>
            <person name="Ortiz-Santana B."/>
            <person name="Ovrebo C."/>
            <person name="Racz N."/>
            <person name="Riley R."/>
            <person name="Savchenko A."/>
            <person name="Shiryaev A."/>
            <person name="Soop K."/>
            <person name="Spirin V."/>
            <person name="Szebenyi C."/>
            <person name="Tomsovsky M."/>
            <person name="Tulloss R.E."/>
            <person name="Uehling J."/>
            <person name="Grigoriev I.V."/>
            <person name="Vagvolgyi C."/>
            <person name="Papp T."/>
            <person name="Martin F.M."/>
            <person name="Miettinen O."/>
            <person name="Hibbett D.S."/>
            <person name="Nagy L.G."/>
        </authorList>
    </citation>
    <scope>NUCLEOTIDE SEQUENCE [LARGE SCALE GENOMIC DNA]</scope>
    <source>
        <strain evidence="6 7">OMC1185</strain>
    </source>
</reference>
<accession>A0A5C3NB20</accession>
<name>A0A5C3NB20_9AGAM</name>
<dbReference type="Gene3D" id="2.170.120.12">
    <property type="entry name" value="DNA-directed RNA polymerase, insert domain"/>
    <property type="match status" value="1"/>
</dbReference>
<feature type="region of interest" description="Disordered" evidence="4">
    <location>
        <begin position="349"/>
        <end position="392"/>
    </location>
</feature>
<evidence type="ECO:0000313" key="7">
    <source>
        <dbReference type="Proteomes" id="UP000305948"/>
    </source>
</evidence>
<proteinExistence type="inferred from homology"/>
<feature type="domain" description="DNA-directed RNA polymerase RpoA/D/Rpb3-type" evidence="5">
    <location>
        <begin position="20"/>
        <end position="281"/>
    </location>
</feature>
<dbReference type="GO" id="GO:0006366">
    <property type="term" value="P:transcription by RNA polymerase II"/>
    <property type="evidence" value="ECO:0007669"/>
    <property type="project" value="TreeGrafter"/>
</dbReference>
<dbReference type="InterPro" id="IPR001514">
    <property type="entry name" value="DNA-dir_RNA_pol_30-40kDasu_CS"/>
</dbReference>
<dbReference type="HAMAP" id="MF_00320">
    <property type="entry name" value="RNApol_arch_Rpo3"/>
    <property type="match status" value="1"/>
</dbReference>
<dbReference type="OrthoDB" id="270173at2759"/>
<dbReference type="SUPFAM" id="SSF55257">
    <property type="entry name" value="RBP11-like subunits of RNA polymerase"/>
    <property type="match status" value="1"/>
</dbReference>
<evidence type="ECO:0000313" key="6">
    <source>
        <dbReference type="EMBL" id="TFK54215.1"/>
    </source>
</evidence>
<evidence type="ECO:0000256" key="2">
    <source>
        <dbReference type="ARBA" id="ARBA00023163"/>
    </source>
</evidence>
<dbReference type="PROSITE" id="PS00446">
    <property type="entry name" value="RNA_POL_D_30KD"/>
    <property type="match status" value="1"/>
</dbReference>
<evidence type="ECO:0000256" key="1">
    <source>
        <dbReference type="ARBA" id="ARBA00022478"/>
    </source>
</evidence>
<dbReference type="Pfam" id="PF01193">
    <property type="entry name" value="RNA_pol_L"/>
    <property type="match status" value="1"/>
</dbReference>
<gene>
    <name evidence="6" type="ORF">OE88DRAFT_1654766</name>
</gene>
<dbReference type="GO" id="GO:0003899">
    <property type="term" value="F:DNA-directed RNA polymerase activity"/>
    <property type="evidence" value="ECO:0007669"/>
    <property type="project" value="InterPro"/>
</dbReference>
<dbReference type="InterPro" id="IPR050518">
    <property type="entry name" value="Rpo3/RPB3_RNA_Pol_subunit"/>
</dbReference>
<dbReference type="GO" id="GO:0005665">
    <property type="term" value="C:RNA polymerase II, core complex"/>
    <property type="evidence" value="ECO:0007669"/>
    <property type="project" value="TreeGrafter"/>
</dbReference>
<evidence type="ECO:0000259" key="5">
    <source>
        <dbReference type="SMART" id="SM00662"/>
    </source>
</evidence>
<dbReference type="InterPro" id="IPR022842">
    <property type="entry name" value="RNAP_Rpo3/Rpb3/RPAC1"/>
</dbReference>
<dbReference type="STRING" id="5364.A0A5C3NB20"/>
<dbReference type="SMART" id="SM00662">
    <property type="entry name" value="RPOLD"/>
    <property type="match status" value="1"/>
</dbReference>
<sequence length="392" mass="41756">MQSSADLEPTVRIRELKKDRVNFVLENVDLAFANSLRRVMMADLPTVAIDTVEVVSNTTVLPDEFIAHRLGMIPLVSTNCDEAIRNNRDCTCESACEFCAIPLSLSVACSDNRTLNITSDHLQYDPAVFDQSERGAEGDETAKRIENFGHPVGKNDPSVPPVLICKIRKGQELKVKCLAKRGLAKEHAKWSPCSAVAFEYDPHNKLRHTTYWYETDSRAEWPLSDNAREEEPPRDDEPFDFNAKPQRFYFEVETDGSLGPQEVVMKGLQELQRKLANLVLNAKAEQEPELANGVLSGGGDPGTNASGPGAWSVTAGGWGASSAADGSPAAAGWGGSPAVTAAAGGWGTSASPAGSGGWGTGASPNAGGWGTSASPAARGWGSPSQQASGWNV</sequence>
<keyword evidence="7" id="KW-1185">Reference proteome</keyword>
<dbReference type="SUPFAM" id="SSF56553">
    <property type="entry name" value="Insert subdomain of RNA polymerase alpha subunit"/>
    <property type="match status" value="1"/>
</dbReference>
<dbReference type="GO" id="GO:0046983">
    <property type="term" value="F:protein dimerization activity"/>
    <property type="evidence" value="ECO:0007669"/>
    <property type="project" value="InterPro"/>
</dbReference>
<evidence type="ECO:0000256" key="3">
    <source>
        <dbReference type="ARBA" id="ARBA00025804"/>
    </source>
</evidence>
<dbReference type="EMBL" id="ML213506">
    <property type="protein sequence ID" value="TFK54215.1"/>
    <property type="molecule type" value="Genomic_DNA"/>
</dbReference>